<dbReference type="AlphaFoldDB" id="A0A6M1RDH7"/>
<dbReference type="InterPro" id="IPR035968">
    <property type="entry name" value="ATP_synth_F1_ATPase_gsu"/>
</dbReference>
<comment type="function">
    <text evidence="1 10">Produces ATP from ADP in the presence of a proton gradient across the membrane. The gamma chain is believed to be important in regulating ATPase activity and the flow of protons through the CF(0) complex.</text>
</comment>
<keyword evidence="4 10" id="KW-0813">Transport</keyword>
<dbReference type="GO" id="GO:0005524">
    <property type="term" value="F:ATP binding"/>
    <property type="evidence" value="ECO:0007669"/>
    <property type="project" value="UniProtKB-UniRule"/>
</dbReference>
<organism evidence="11 12">
    <name type="scientific">Limisphaera ngatamarikiensis</name>
    <dbReference type="NCBI Taxonomy" id="1324935"/>
    <lineage>
        <taxon>Bacteria</taxon>
        <taxon>Pseudomonadati</taxon>
        <taxon>Verrucomicrobiota</taxon>
        <taxon>Verrucomicrobiia</taxon>
        <taxon>Limisphaerales</taxon>
        <taxon>Limisphaeraceae</taxon>
        <taxon>Limisphaera</taxon>
    </lineage>
</organism>
<keyword evidence="5 10" id="KW-0375">Hydrogen ion transport</keyword>
<dbReference type="GO" id="GO:0045259">
    <property type="term" value="C:proton-transporting ATP synthase complex"/>
    <property type="evidence" value="ECO:0007669"/>
    <property type="project" value="UniProtKB-KW"/>
</dbReference>
<keyword evidence="6 10" id="KW-0406">Ion transport</keyword>
<protein>
    <recommendedName>
        <fullName evidence="10">ATP synthase gamma chain</fullName>
    </recommendedName>
    <alternativeName>
        <fullName evidence="10">ATP synthase F1 sector gamma subunit</fullName>
    </alternativeName>
    <alternativeName>
        <fullName evidence="10">F-ATPase gamma subunit</fullName>
    </alternativeName>
</protein>
<gene>
    <name evidence="10 11" type="primary">atpG</name>
    <name evidence="11" type="ORF">G4L39_01995</name>
</gene>
<dbReference type="GO" id="GO:0005886">
    <property type="term" value="C:plasma membrane"/>
    <property type="evidence" value="ECO:0007669"/>
    <property type="project" value="UniProtKB-SubCell"/>
</dbReference>
<keyword evidence="7 10" id="KW-0472">Membrane</keyword>
<dbReference type="Gene3D" id="1.10.287.80">
    <property type="entry name" value="ATP synthase, gamma subunit, helix hairpin domain"/>
    <property type="match status" value="2"/>
</dbReference>
<dbReference type="Proteomes" id="UP000477311">
    <property type="component" value="Unassembled WGS sequence"/>
</dbReference>
<evidence type="ECO:0000256" key="9">
    <source>
        <dbReference type="ARBA" id="ARBA00023310"/>
    </source>
</evidence>
<comment type="caution">
    <text evidence="11">The sequence shown here is derived from an EMBL/GenBank/DDBJ whole genome shotgun (WGS) entry which is preliminary data.</text>
</comment>
<comment type="subunit">
    <text evidence="10">F-type ATPases have 2 components, CF(1) - the catalytic core - and CF(0) - the membrane proton channel. CF(1) has five subunits: alpha(3), beta(3), gamma(1), delta(1), epsilon(1). CF(0) has three main subunits: a, b and c.</text>
</comment>
<reference evidence="11 12" key="1">
    <citation type="submission" date="2020-02" db="EMBL/GenBank/DDBJ databases">
        <title>Draft genome sequence of Limisphaera ngatamarikiensis NGM72.4T, a thermophilic Verrucomicrobia grouped in subdivision 3.</title>
        <authorList>
            <person name="Carere C.R."/>
            <person name="Steen J."/>
            <person name="Hugenholtz P."/>
            <person name="Stott M.B."/>
        </authorList>
    </citation>
    <scope>NUCLEOTIDE SEQUENCE [LARGE SCALE GENOMIC DNA]</scope>
    <source>
        <strain evidence="11 12">NGM72.4</strain>
    </source>
</reference>
<dbReference type="EMBL" id="JAAKYA010000012">
    <property type="protein sequence ID" value="NGO38168.1"/>
    <property type="molecule type" value="Genomic_DNA"/>
</dbReference>
<evidence type="ECO:0000256" key="3">
    <source>
        <dbReference type="ARBA" id="ARBA00007681"/>
    </source>
</evidence>
<dbReference type="NCBIfam" id="TIGR01146">
    <property type="entry name" value="ATPsyn_F1gamma"/>
    <property type="match status" value="1"/>
</dbReference>
<evidence type="ECO:0000256" key="4">
    <source>
        <dbReference type="ARBA" id="ARBA00022448"/>
    </source>
</evidence>
<dbReference type="InterPro" id="IPR000131">
    <property type="entry name" value="ATP_synth_F1_gsu"/>
</dbReference>
<dbReference type="HAMAP" id="MF_00815">
    <property type="entry name" value="ATP_synth_gamma_bact"/>
    <property type="match status" value="1"/>
</dbReference>
<evidence type="ECO:0000256" key="5">
    <source>
        <dbReference type="ARBA" id="ARBA00022781"/>
    </source>
</evidence>
<evidence type="ECO:0000313" key="12">
    <source>
        <dbReference type="Proteomes" id="UP000477311"/>
    </source>
</evidence>
<evidence type="ECO:0000256" key="7">
    <source>
        <dbReference type="ARBA" id="ARBA00023136"/>
    </source>
</evidence>
<dbReference type="PRINTS" id="PR00126">
    <property type="entry name" value="ATPASEGAMMA"/>
</dbReference>
<evidence type="ECO:0000256" key="2">
    <source>
        <dbReference type="ARBA" id="ARBA00004170"/>
    </source>
</evidence>
<proteinExistence type="inferred from homology"/>
<dbReference type="Gene3D" id="3.40.1380.10">
    <property type="match status" value="1"/>
</dbReference>
<evidence type="ECO:0000256" key="10">
    <source>
        <dbReference type="HAMAP-Rule" id="MF_00815"/>
    </source>
</evidence>
<comment type="subcellular location">
    <subcellularLocation>
        <location evidence="10">Cell membrane</location>
        <topology evidence="10">Peripheral membrane protein</topology>
    </subcellularLocation>
    <subcellularLocation>
        <location evidence="2">Membrane</location>
        <topology evidence="2">Peripheral membrane protein</topology>
    </subcellularLocation>
</comment>
<keyword evidence="10" id="KW-1003">Cell membrane</keyword>
<sequence length="292" mass="32478">MPSLRDIRRRIRSVKSTAQITRAMQMVAAAKMRKAQQAALAGRPYAAAMNRILAELLPTVTDFTHPLMEARPGGRRCVVLVSTDKGLCGALNSTLFREAIKFDPKETVFVAAGRKAAQFLARARRTLLAEFSYKDTPQFAEARAISRFVQDGFLRGDFNQVDVLFMNFISTLVQRPELYPLLPVREIRAVSSDHVGADLGGELLRGATEFLFEPAPDKVLGALLPHYLNFRIYQVLLEAKASEHSARMVAMKNATENANQLVKDLTLQYNKLRQAGITKELLEIATAQMALS</sequence>
<evidence type="ECO:0000256" key="6">
    <source>
        <dbReference type="ARBA" id="ARBA00023065"/>
    </source>
</evidence>
<dbReference type="CDD" id="cd12151">
    <property type="entry name" value="F1-ATPase_gamma"/>
    <property type="match status" value="1"/>
</dbReference>
<accession>A0A6M1RDH7</accession>
<keyword evidence="9 10" id="KW-0066">ATP synthesis</keyword>
<name>A0A6M1RDH7_9BACT</name>
<dbReference type="GO" id="GO:0042777">
    <property type="term" value="P:proton motive force-driven plasma membrane ATP synthesis"/>
    <property type="evidence" value="ECO:0007669"/>
    <property type="project" value="UniProtKB-UniRule"/>
</dbReference>
<dbReference type="GO" id="GO:0046933">
    <property type="term" value="F:proton-transporting ATP synthase activity, rotational mechanism"/>
    <property type="evidence" value="ECO:0007669"/>
    <property type="project" value="UniProtKB-UniRule"/>
</dbReference>
<evidence type="ECO:0000313" key="11">
    <source>
        <dbReference type="EMBL" id="NGO38168.1"/>
    </source>
</evidence>
<keyword evidence="12" id="KW-1185">Reference proteome</keyword>
<dbReference type="PANTHER" id="PTHR11693">
    <property type="entry name" value="ATP SYNTHASE GAMMA CHAIN"/>
    <property type="match status" value="1"/>
</dbReference>
<dbReference type="PANTHER" id="PTHR11693:SF22">
    <property type="entry name" value="ATP SYNTHASE SUBUNIT GAMMA, MITOCHONDRIAL"/>
    <property type="match status" value="1"/>
</dbReference>
<dbReference type="Pfam" id="PF00231">
    <property type="entry name" value="ATP-synt"/>
    <property type="match status" value="1"/>
</dbReference>
<dbReference type="RefSeq" id="WP_165105508.1">
    <property type="nucleotide sequence ID" value="NZ_JAAKYA010000012.1"/>
</dbReference>
<dbReference type="SUPFAM" id="SSF52943">
    <property type="entry name" value="ATP synthase (F1-ATPase), gamma subunit"/>
    <property type="match status" value="1"/>
</dbReference>
<comment type="similarity">
    <text evidence="3 10">Belongs to the ATPase gamma chain family.</text>
</comment>
<keyword evidence="8 10" id="KW-0139">CF(1)</keyword>
<evidence type="ECO:0000256" key="8">
    <source>
        <dbReference type="ARBA" id="ARBA00023196"/>
    </source>
</evidence>
<evidence type="ECO:0000256" key="1">
    <source>
        <dbReference type="ARBA" id="ARBA00003456"/>
    </source>
</evidence>